<keyword evidence="1" id="KW-0812">Transmembrane</keyword>
<reference evidence="2" key="1">
    <citation type="submission" date="2013-08" db="EMBL/GenBank/DDBJ databases">
        <authorList>
            <person name="Mendez C."/>
            <person name="Richter M."/>
            <person name="Ferrer M."/>
            <person name="Sanchez J."/>
        </authorList>
    </citation>
    <scope>NUCLEOTIDE SEQUENCE</scope>
</reference>
<accession>T0YF89</accession>
<name>T0YF89_9ZZZZ</name>
<proteinExistence type="predicted"/>
<protein>
    <submittedName>
        <fullName evidence="2">Uncharacterized protein</fullName>
    </submittedName>
</protein>
<feature type="transmembrane region" description="Helical" evidence="1">
    <location>
        <begin position="51"/>
        <end position="69"/>
    </location>
</feature>
<feature type="transmembrane region" description="Helical" evidence="1">
    <location>
        <begin position="102"/>
        <end position="120"/>
    </location>
</feature>
<dbReference type="AlphaFoldDB" id="T0YF89"/>
<keyword evidence="1" id="KW-0472">Membrane</keyword>
<dbReference type="EMBL" id="AUZY01012022">
    <property type="protein sequence ID" value="EQD31803.1"/>
    <property type="molecule type" value="Genomic_DNA"/>
</dbReference>
<gene>
    <name evidence="2" type="ORF">B1B_17977</name>
</gene>
<sequence length="174" mass="18648">YTGRLIALLIVAGLVRKVGVGMTAMFIFNLLSDLISYGFSGEPMYFMYEMLTYGLTMDVVIAIAGNNLFGIRSQTRRPTAGNEKTGARSNPSPRNPFSKLPAVYLAAIEGVAIGVFWAVPEPLFYSGFIAPFLYGGVVDWAAILFGIIAFIPSALIIGAIGGMITLRIVKAVGQ</sequence>
<organism evidence="2">
    <name type="scientific">mine drainage metagenome</name>
    <dbReference type="NCBI Taxonomy" id="410659"/>
    <lineage>
        <taxon>unclassified sequences</taxon>
        <taxon>metagenomes</taxon>
        <taxon>ecological metagenomes</taxon>
    </lineage>
</organism>
<reference evidence="2" key="2">
    <citation type="journal article" date="2014" name="ISME J.">
        <title>Microbial stratification in low pH oxic and suboxic macroscopic growths along an acid mine drainage.</title>
        <authorList>
            <person name="Mendez-Garcia C."/>
            <person name="Mesa V."/>
            <person name="Sprenger R.R."/>
            <person name="Richter M."/>
            <person name="Diez M.S."/>
            <person name="Solano J."/>
            <person name="Bargiela R."/>
            <person name="Golyshina O.V."/>
            <person name="Manteca A."/>
            <person name="Ramos J.L."/>
            <person name="Gallego J.R."/>
            <person name="Llorente I."/>
            <person name="Martins Dos Santos V.A."/>
            <person name="Jensen O.N."/>
            <person name="Pelaez A.I."/>
            <person name="Sanchez J."/>
            <person name="Ferrer M."/>
        </authorList>
    </citation>
    <scope>NUCLEOTIDE SEQUENCE</scope>
</reference>
<comment type="caution">
    <text evidence="2">The sequence shown here is derived from an EMBL/GenBank/DDBJ whole genome shotgun (WGS) entry which is preliminary data.</text>
</comment>
<evidence type="ECO:0000256" key="1">
    <source>
        <dbReference type="SAM" id="Phobius"/>
    </source>
</evidence>
<evidence type="ECO:0000313" key="2">
    <source>
        <dbReference type="EMBL" id="EQD31803.1"/>
    </source>
</evidence>
<feature type="non-terminal residue" evidence="2">
    <location>
        <position position="1"/>
    </location>
</feature>
<feature type="transmembrane region" description="Helical" evidence="1">
    <location>
        <begin position="140"/>
        <end position="166"/>
    </location>
</feature>
<feature type="transmembrane region" description="Helical" evidence="1">
    <location>
        <begin position="7"/>
        <end position="31"/>
    </location>
</feature>
<keyword evidence="1" id="KW-1133">Transmembrane helix</keyword>